<proteinExistence type="predicted"/>
<dbReference type="Pfam" id="PF10648">
    <property type="entry name" value="Gmad2"/>
    <property type="match status" value="1"/>
</dbReference>
<dbReference type="InterPro" id="IPR018911">
    <property type="entry name" value="Gmad2_Ig-like_dom"/>
</dbReference>
<dbReference type="Proteomes" id="UP000178249">
    <property type="component" value="Unassembled WGS sequence"/>
</dbReference>
<evidence type="ECO:0000313" key="2">
    <source>
        <dbReference type="EMBL" id="OGG44171.1"/>
    </source>
</evidence>
<name>A0A1F6C4V9_9BACT</name>
<reference evidence="2 3" key="1">
    <citation type="journal article" date="2016" name="Nat. Commun.">
        <title>Thousands of microbial genomes shed light on interconnected biogeochemical processes in an aquifer system.</title>
        <authorList>
            <person name="Anantharaman K."/>
            <person name="Brown C.T."/>
            <person name="Hug L.A."/>
            <person name="Sharon I."/>
            <person name="Castelle C.J."/>
            <person name="Probst A.J."/>
            <person name="Thomas B.C."/>
            <person name="Singh A."/>
            <person name="Wilkins M.J."/>
            <person name="Karaoz U."/>
            <person name="Brodie E.L."/>
            <person name="Williams K.H."/>
            <person name="Hubbard S.S."/>
            <person name="Banfield J.F."/>
        </authorList>
    </citation>
    <scope>NUCLEOTIDE SEQUENCE [LARGE SCALE GENOMIC DNA]</scope>
</reference>
<protein>
    <recommendedName>
        <fullName evidence="1">Bacterial spore germination immunoglobulin-like domain-containing protein</fullName>
    </recommendedName>
</protein>
<dbReference type="AlphaFoldDB" id="A0A1F6C4V9"/>
<sequence>MHRTLFILFVSLAVLVGGVLYLYSSPTEVPPRVLYTYMNASSNDIVVYAPQPRAEISKTFSITGNARGQWYFEASFPISILDASGATLLQTHATADGEWMTEAFVPFSVDISLPSGYTGPATIVLNKDNPSGLPEHDASVSFQVIVK</sequence>
<comment type="caution">
    <text evidence="2">The sequence shown here is derived from an EMBL/GenBank/DDBJ whole genome shotgun (WGS) entry which is preliminary data.</text>
</comment>
<gene>
    <name evidence="2" type="ORF">A2841_03050</name>
</gene>
<feature type="domain" description="Bacterial spore germination immunoglobulin-like" evidence="1">
    <location>
        <begin position="45"/>
        <end position="131"/>
    </location>
</feature>
<organism evidence="2 3">
    <name type="scientific">Candidatus Kaiserbacteria bacterium RIFCSPHIGHO2_01_FULL_48_10</name>
    <dbReference type="NCBI Taxonomy" id="1798476"/>
    <lineage>
        <taxon>Bacteria</taxon>
        <taxon>Candidatus Kaiseribacteriota</taxon>
    </lineage>
</organism>
<evidence type="ECO:0000259" key="1">
    <source>
        <dbReference type="Pfam" id="PF10648"/>
    </source>
</evidence>
<evidence type="ECO:0000313" key="3">
    <source>
        <dbReference type="Proteomes" id="UP000178249"/>
    </source>
</evidence>
<accession>A0A1F6C4V9</accession>
<dbReference type="EMBL" id="MFKP01000018">
    <property type="protein sequence ID" value="OGG44171.1"/>
    <property type="molecule type" value="Genomic_DNA"/>
</dbReference>